<evidence type="ECO:0000313" key="1">
    <source>
        <dbReference type="EMBL" id="KAI3955041.1"/>
    </source>
</evidence>
<sequence>METYQRIEICKKEINVVCFAIFATNQFYQDATHVQSSFLILISLGKDTCDFLEAKYYYLIK</sequence>
<comment type="caution">
    <text evidence="1">The sequence shown here is derived from an EMBL/GenBank/DDBJ whole genome shotgun (WGS) entry which is preliminary data.</text>
</comment>
<accession>A0AAD4THG3</accession>
<evidence type="ECO:0000313" key="2">
    <source>
        <dbReference type="Proteomes" id="UP001202328"/>
    </source>
</evidence>
<keyword evidence="2" id="KW-1185">Reference proteome</keyword>
<proteinExistence type="predicted"/>
<name>A0AAD4THG3_9MAGN</name>
<organism evidence="1 2">
    <name type="scientific">Papaver atlanticum</name>
    <dbReference type="NCBI Taxonomy" id="357466"/>
    <lineage>
        <taxon>Eukaryota</taxon>
        <taxon>Viridiplantae</taxon>
        <taxon>Streptophyta</taxon>
        <taxon>Embryophyta</taxon>
        <taxon>Tracheophyta</taxon>
        <taxon>Spermatophyta</taxon>
        <taxon>Magnoliopsida</taxon>
        <taxon>Ranunculales</taxon>
        <taxon>Papaveraceae</taxon>
        <taxon>Papaveroideae</taxon>
        <taxon>Papaver</taxon>
    </lineage>
</organism>
<reference evidence="1" key="1">
    <citation type="submission" date="2022-04" db="EMBL/GenBank/DDBJ databases">
        <title>A functionally conserved STORR gene fusion in Papaver species that diverged 16.8 million years ago.</title>
        <authorList>
            <person name="Catania T."/>
        </authorList>
    </citation>
    <scope>NUCLEOTIDE SEQUENCE</scope>
    <source>
        <strain evidence="1">S-188037</strain>
    </source>
</reference>
<dbReference type="Proteomes" id="UP001202328">
    <property type="component" value="Unassembled WGS sequence"/>
</dbReference>
<dbReference type="AlphaFoldDB" id="A0AAD4THG3"/>
<dbReference type="EMBL" id="JAJJMB010001820">
    <property type="protein sequence ID" value="KAI3955041.1"/>
    <property type="molecule type" value="Genomic_DNA"/>
</dbReference>
<gene>
    <name evidence="1" type="ORF">MKW98_005044</name>
</gene>
<protein>
    <submittedName>
        <fullName evidence="1">Uncharacterized protein</fullName>
    </submittedName>
</protein>